<accession>L1KHN4</accession>
<reference evidence="1 2" key="1">
    <citation type="submission" date="2012-11" db="EMBL/GenBank/DDBJ databases">
        <authorList>
            <person name="Huguet-Tapia J.C."/>
            <person name="Durkin A.S."/>
            <person name="Pettis G.S."/>
            <person name="Badger J.H."/>
        </authorList>
    </citation>
    <scope>NUCLEOTIDE SEQUENCE [LARGE SCALE GENOMIC DNA]</scope>
    <source>
        <strain evidence="1 2">91-03</strain>
    </source>
</reference>
<organism evidence="1 2">
    <name type="scientific">Streptomyces ipomoeae 91-03</name>
    <dbReference type="NCBI Taxonomy" id="698759"/>
    <lineage>
        <taxon>Bacteria</taxon>
        <taxon>Bacillati</taxon>
        <taxon>Actinomycetota</taxon>
        <taxon>Actinomycetes</taxon>
        <taxon>Kitasatosporales</taxon>
        <taxon>Streptomycetaceae</taxon>
        <taxon>Streptomyces</taxon>
    </lineage>
</organism>
<keyword evidence="2" id="KW-1185">Reference proteome</keyword>
<name>L1KHN4_9ACTN</name>
<dbReference type="PATRIC" id="fig|698759.3.peg.9041"/>
<gene>
    <name evidence="1" type="ORF">STRIP9103_02637</name>
</gene>
<proteinExistence type="predicted"/>
<evidence type="ECO:0000313" key="1">
    <source>
        <dbReference type="EMBL" id="EKX60286.1"/>
    </source>
</evidence>
<sequence>MFTDCAASRGIHDAAPLTSGVWRQNGAQGISEGIVSFLRG</sequence>
<protein>
    <submittedName>
        <fullName evidence="1">Uncharacterized protein</fullName>
    </submittedName>
</protein>
<dbReference type="EMBL" id="AEJC01000665">
    <property type="protein sequence ID" value="EKX60286.1"/>
    <property type="molecule type" value="Genomic_DNA"/>
</dbReference>
<dbReference type="AlphaFoldDB" id="L1KHN4"/>
<dbReference type="Proteomes" id="UP000010411">
    <property type="component" value="Unassembled WGS sequence"/>
</dbReference>
<comment type="caution">
    <text evidence="1">The sequence shown here is derived from an EMBL/GenBank/DDBJ whole genome shotgun (WGS) entry which is preliminary data.</text>
</comment>
<evidence type="ECO:0000313" key="2">
    <source>
        <dbReference type="Proteomes" id="UP000010411"/>
    </source>
</evidence>